<protein>
    <recommendedName>
        <fullName evidence="2">Disease resistance R13L4/SHOC-2-like LRR domain-containing protein</fullName>
    </recommendedName>
</protein>
<evidence type="ECO:0000256" key="1">
    <source>
        <dbReference type="ARBA" id="ARBA00022737"/>
    </source>
</evidence>
<name>A0AAW2Q9I7_9LAMI</name>
<evidence type="ECO:0000313" key="3">
    <source>
        <dbReference type="EMBL" id="KAL0364482.1"/>
    </source>
</evidence>
<accession>A0AAW2Q9I7</accession>
<dbReference type="InterPro" id="IPR055414">
    <property type="entry name" value="LRR_R13L4/SHOC2-like"/>
</dbReference>
<dbReference type="PANTHER" id="PTHR15140:SF33">
    <property type="entry name" value="LATE BLIGHT RESISTANCE PROTEIN HOMOLOG R1A-3 ISOFORM X1"/>
    <property type="match status" value="1"/>
</dbReference>
<proteinExistence type="predicted"/>
<evidence type="ECO:0000259" key="2">
    <source>
        <dbReference type="Pfam" id="PF23598"/>
    </source>
</evidence>
<feature type="domain" description="Disease resistance R13L4/SHOC-2-like LRR" evidence="2">
    <location>
        <begin position="84"/>
        <end position="374"/>
    </location>
</feature>
<comment type="caution">
    <text evidence="3">The sequence shown here is derived from an EMBL/GenBank/DDBJ whole genome shotgun (WGS) entry which is preliminary data.</text>
</comment>
<dbReference type="PANTHER" id="PTHR15140">
    <property type="entry name" value="TUBULIN-SPECIFIC CHAPERONE E"/>
    <property type="match status" value="1"/>
</dbReference>
<reference evidence="3" key="1">
    <citation type="submission" date="2020-06" db="EMBL/GenBank/DDBJ databases">
        <authorList>
            <person name="Li T."/>
            <person name="Hu X."/>
            <person name="Zhang T."/>
            <person name="Song X."/>
            <person name="Zhang H."/>
            <person name="Dai N."/>
            <person name="Sheng W."/>
            <person name="Hou X."/>
            <person name="Wei L."/>
        </authorList>
    </citation>
    <scope>NUCLEOTIDE SEQUENCE</scope>
    <source>
        <strain evidence="3">G01</strain>
        <tissue evidence="3">Leaf</tissue>
    </source>
</reference>
<organism evidence="3">
    <name type="scientific">Sesamum angustifolium</name>
    <dbReference type="NCBI Taxonomy" id="2727405"/>
    <lineage>
        <taxon>Eukaryota</taxon>
        <taxon>Viridiplantae</taxon>
        <taxon>Streptophyta</taxon>
        <taxon>Embryophyta</taxon>
        <taxon>Tracheophyta</taxon>
        <taxon>Spermatophyta</taxon>
        <taxon>Magnoliopsida</taxon>
        <taxon>eudicotyledons</taxon>
        <taxon>Gunneridae</taxon>
        <taxon>Pentapetalae</taxon>
        <taxon>asterids</taxon>
        <taxon>lamiids</taxon>
        <taxon>Lamiales</taxon>
        <taxon>Pedaliaceae</taxon>
        <taxon>Sesamum</taxon>
    </lineage>
</organism>
<dbReference type="SUPFAM" id="SSF52058">
    <property type="entry name" value="L domain-like"/>
    <property type="match status" value="1"/>
</dbReference>
<dbReference type="EMBL" id="JACGWK010000003">
    <property type="protein sequence ID" value="KAL0364482.1"/>
    <property type="molecule type" value="Genomic_DNA"/>
</dbReference>
<reference evidence="3" key="2">
    <citation type="journal article" date="2024" name="Plant">
        <title>Genomic evolution and insights into agronomic trait innovations of Sesamum species.</title>
        <authorList>
            <person name="Miao H."/>
            <person name="Wang L."/>
            <person name="Qu L."/>
            <person name="Liu H."/>
            <person name="Sun Y."/>
            <person name="Le M."/>
            <person name="Wang Q."/>
            <person name="Wei S."/>
            <person name="Zheng Y."/>
            <person name="Lin W."/>
            <person name="Duan Y."/>
            <person name="Cao H."/>
            <person name="Xiong S."/>
            <person name="Wang X."/>
            <person name="Wei L."/>
            <person name="Li C."/>
            <person name="Ma Q."/>
            <person name="Ju M."/>
            <person name="Zhao R."/>
            <person name="Li G."/>
            <person name="Mu C."/>
            <person name="Tian Q."/>
            <person name="Mei H."/>
            <person name="Zhang T."/>
            <person name="Gao T."/>
            <person name="Zhang H."/>
        </authorList>
    </citation>
    <scope>NUCLEOTIDE SEQUENCE</scope>
    <source>
        <strain evidence="3">G01</strain>
    </source>
</reference>
<dbReference type="InterPro" id="IPR032675">
    <property type="entry name" value="LRR_dom_sf"/>
</dbReference>
<keyword evidence="1" id="KW-0677">Repeat</keyword>
<gene>
    <name evidence="3" type="ORF">Sangu_0545800</name>
</gene>
<dbReference type="Gene3D" id="3.80.10.10">
    <property type="entry name" value="Ribonuclease Inhibitor"/>
    <property type="match status" value="1"/>
</dbReference>
<sequence length="397" mass="45418">MECLEQLVSRSVVLLREESSRGKTLHSVFHHLCLGEAKKDKFFDIINSYLHQGIESWRRLCIHNNGLFGIKDVQKSMASVTNARSILCTGPVHQYPAPVCLGFSLLRVLDTLTVRFYTFPEEVVKLVQLRYIALTYNRMLPPSISKLWNLEYLIVHRNLSIISPGAPPSYLPMEIWNMQELRHLEVMGSDLQDPSSHTACIPNLSTLLGVSAQSCTEEVLERIPNLKELGIQIKLALDAAAAEPSCCFDYLVHLHQLESLKCVIVNPNRKLQVVVPTPPASVFPSCLKRLTLSGLGFPWEYMSTIARLPNLLVLKLQCFGFQGQNWTTSEDEFRQLKFLLLEDTDMKHWHHRRTGLKPWYEAGAFPSLERLIIRHCYRLQEIPSEIGRTKNIFELSR</sequence>
<dbReference type="Pfam" id="PF23598">
    <property type="entry name" value="LRR_14"/>
    <property type="match status" value="1"/>
</dbReference>
<dbReference type="AlphaFoldDB" id="A0AAW2Q9I7"/>